<accession>A0A832SGR0</accession>
<evidence type="ECO:0000256" key="1">
    <source>
        <dbReference type="SAM" id="Phobius"/>
    </source>
</evidence>
<proteinExistence type="predicted"/>
<name>A0A832SGR0_9EURY</name>
<gene>
    <name evidence="2" type="ORF">HA338_05460</name>
</gene>
<protein>
    <submittedName>
        <fullName evidence="2">Uncharacterized protein</fullName>
    </submittedName>
</protein>
<organism evidence="2 3">
    <name type="scientific">Methanosarcina acetivorans</name>
    <dbReference type="NCBI Taxonomy" id="2214"/>
    <lineage>
        <taxon>Archaea</taxon>
        <taxon>Methanobacteriati</taxon>
        <taxon>Methanobacteriota</taxon>
        <taxon>Stenosarchaea group</taxon>
        <taxon>Methanomicrobia</taxon>
        <taxon>Methanosarcinales</taxon>
        <taxon>Methanosarcinaceae</taxon>
        <taxon>Methanosarcina</taxon>
    </lineage>
</organism>
<comment type="caution">
    <text evidence="2">The sequence shown here is derived from an EMBL/GenBank/DDBJ whole genome shotgun (WGS) entry which is preliminary data.</text>
</comment>
<reference evidence="2" key="1">
    <citation type="journal article" date="2020" name="bioRxiv">
        <title>A rank-normalized archaeal taxonomy based on genome phylogeny resolves widespread incomplete and uneven classifications.</title>
        <authorList>
            <person name="Rinke C."/>
            <person name="Chuvochina M."/>
            <person name="Mussig A.J."/>
            <person name="Chaumeil P.-A."/>
            <person name="Waite D.W."/>
            <person name="Whitman W.B."/>
            <person name="Parks D.H."/>
            <person name="Hugenholtz P."/>
        </authorList>
    </citation>
    <scope>NUCLEOTIDE SEQUENCE</scope>
    <source>
        <strain evidence="2">UBA8876</strain>
    </source>
</reference>
<sequence length="57" mass="6633">MLRNVEIIMLLSNKVEKRVERKVRERVWGVWGIVGGIVGEYGFGVILWKRGPLTKHE</sequence>
<dbReference type="RefSeq" id="WP_157860146.1">
    <property type="nucleotide sequence ID" value="NZ_DUJU01000059.1"/>
</dbReference>
<evidence type="ECO:0000313" key="2">
    <source>
        <dbReference type="EMBL" id="HIH93492.1"/>
    </source>
</evidence>
<dbReference type="GeneID" id="43446042"/>
<dbReference type="AlphaFoldDB" id="A0A832SGR0"/>
<evidence type="ECO:0000313" key="3">
    <source>
        <dbReference type="Proteomes" id="UP000600774"/>
    </source>
</evidence>
<keyword evidence="1" id="KW-0812">Transmembrane</keyword>
<keyword evidence="1" id="KW-0472">Membrane</keyword>
<dbReference type="Proteomes" id="UP000600774">
    <property type="component" value="Unassembled WGS sequence"/>
</dbReference>
<feature type="transmembrane region" description="Helical" evidence="1">
    <location>
        <begin position="27"/>
        <end position="48"/>
    </location>
</feature>
<keyword evidence="1" id="KW-1133">Transmembrane helix</keyword>
<dbReference type="EMBL" id="DUJU01000059">
    <property type="protein sequence ID" value="HIH93492.1"/>
    <property type="molecule type" value="Genomic_DNA"/>
</dbReference>